<dbReference type="AlphaFoldDB" id="V7C2Y3"/>
<organism evidence="1 2">
    <name type="scientific">Phaseolus vulgaris</name>
    <name type="common">Kidney bean</name>
    <name type="synonym">French bean</name>
    <dbReference type="NCBI Taxonomy" id="3885"/>
    <lineage>
        <taxon>Eukaryota</taxon>
        <taxon>Viridiplantae</taxon>
        <taxon>Streptophyta</taxon>
        <taxon>Embryophyta</taxon>
        <taxon>Tracheophyta</taxon>
        <taxon>Spermatophyta</taxon>
        <taxon>Magnoliopsida</taxon>
        <taxon>eudicotyledons</taxon>
        <taxon>Gunneridae</taxon>
        <taxon>Pentapetalae</taxon>
        <taxon>rosids</taxon>
        <taxon>fabids</taxon>
        <taxon>Fabales</taxon>
        <taxon>Fabaceae</taxon>
        <taxon>Papilionoideae</taxon>
        <taxon>50 kb inversion clade</taxon>
        <taxon>NPAAA clade</taxon>
        <taxon>indigoferoid/millettioid clade</taxon>
        <taxon>Phaseoleae</taxon>
        <taxon>Phaseolus</taxon>
    </lineage>
</organism>
<dbReference type="Gramene" id="ESW24537">
    <property type="protein sequence ID" value="ESW24537"/>
    <property type="gene ID" value="PHAVU_004G139100g"/>
</dbReference>
<name>V7C2Y3_PHAVU</name>
<keyword evidence="2" id="KW-1185">Reference proteome</keyword>
<accession>V7C2Y3</accession>
<evidence type="ECO:0000313" key="2">
    <source>
        <dbReference type="Proteomes" id="UP000000226"/>
    </source>
</evidence>
<dbReference type="Proteomes" id="UP000000226">
    <property type="component" value="Chromosome 4"/>
</dbReference>
<sequence length="67" mass="8036">MHANKFKELSTFEKVFIIRRYVGKRNNTHHQDFCPWSFFPFSWVLHPTTIANNSACTPFQYEKLITN</sequence>
<dbReference type="EMBL" id="CM002291">
    <property type="protein sequence ID" value="ESW24537.1"/>
    <property type="molecule type" value="Genomic_DNA"/>
</dbReference>
<proteinExistence type="predicted"/>
<evidence type="ECO:0000313" key="1">
    <source>
        <dbReference type="EMBL" id="ESW24537.1"/>
    </source>
</evidence>
<gene>
    <name evidence="1" type="ORF">PHAVU_004G139100g</name>
</gene>
<reference evidence="2" key="1">
    <citation type="journal article" date="2014" name="Nat. Genet.">
        <title>A reference genome for common bean and genome-wide analysis of dual domestications.</title>
        <authorList>
            <person name="Schmutz J."/>
            <person name="McClean P.E."/>
            <person name="Mamidi S."/>
            <person name="Wu G.A."/>
            <person name="Cannon S.B."/>
            <person name="Grimwood J."/>
            <person name="Jenkins J."/>
            <person name="Shu S."/>
            <person name="Song Q."/>
            <person name="Chavarro C."/>
            <person name="Torres-Torres M."/>
            <person name="Geffroy V."/>
            <person name="Moghaddam S.M."/>
            <person name="Gao D."/>
            <person name="Abernathy B."/>
            <person name="Barry K."/>
            <person name="Blair M."/>
            <person name="Brick M.A."/>
            <person name="Chovatia M."/>
            <person name="Gepts P."/>
            <person name="Goodstein D.M."/>
            <person name="Gonzales M."/>
            <person name="Hellsten U."/>
            <person name="Hyten D.L."/>
            <person name="Jia G."/>
            <person name="Kelly J.D."/>
            <person name="Kudrna D."/>
            <person name="Lee R."/>
            <person name="Richard M.M."/>
            <person name="Miklas P.N."/>
            <person name="Osorno J.M."/>
            <person name="Rodrigues J."/>
            <person name="Thareau V."/>
            <person name="Urrea C.A."/>
            <person name="Wang M."/>
            <person name="Yu Y."/>
            <person name="Zhang M."/>
            <person name="Wing R.A."/>
            <person name="Cregan P.B."/>
            <person name="Rokhsar D.S."/>
            <person name="Jackson S.A."/>
        </authorList>
    </citation>
    <scope>NUCLEOTIDE SEQUENCE [LARGE SCALE GENOMIC DNA]</scope>
    <source>
        <strain evidence="2">cv. G19833</strain>
    </source>
</reference>
<protein>
    <submittedName>
        <fullName evidence="1">Uncharacterized protein</fullName>
    </submittedName>
</protein>